<comment type="caution">
    <text evidence="1">The sequence shown here is derived from an EMBL/GenBank/DDBJ whole genome shotgun (WGS) entry which is preliminary data.</text>
</comment>
<dbReference type="Proteomes" id="UP000556084">
    <property type="component" value="Unassembled WGS sequence"/>
</dbReference>
<protein>
    <submittedName>
        <fullName evidence="1">Uncharacterized protein</fullName>
    </submittedName>
</protein>
<reference evidence="1 2" key="1">
    <citation type="submission" date="2020-08" db="EMBL/GenBank/DDBJ databases">
        <title>Genomic Encyclopedia of Type Strains, Phase III (KMG-III): the genomes of soil and plant-associated and newly described type strains.</title>
        <authorList>
            <person name="Whitman W."/>
        </authorList>
    </citation>
    <scope>NUCLEOTIDE SEQUENCE [LARGE SCALE GENOMIC DNA]</scope>
    <source>
        <strain evidence="1 2">CECT 3266</strain>
    </source>
</reference>
<organism evidence="1 2">
    <name type="scientific">Streptomyces olivoverticillatus</name>
    <dbReference type="NCBI Taxonomy" id="66427"/>
    <lineage>
        <taxon>Bacteria</taxon>
        <taxon>Bacillati</taxon>
        <taxon>Actinomycetota</taxon>
        <taxon>Actinomycetes</taxon>
        <taxon>Kitasatosporales</taxon>
        <taxon>Streptomycetaceae</taxon>
        <taxon>Streptomyces</taxon>
    </lineage>
</organism>
<proteinExistence type="predicted"/>
<accession>A0A7W7PL51</accession>
<dbReference type="AlphaFoldDB" id="A0A7W7PL51"/>
<sequence length="208" mass="22624">MGQTDLSRPLGRDGGWAEAEPPCGNAAYAELPVRPYDLLTLAVCRALPPLWALLGLRRAAGMLRHYLRGSGAPYRVDGEALLALSVVRSAADAQLERWRAEALARWRAGPRTPAAYPGDSGWRDVLITRGVSADWWLALRCAEFRLTGTVRVDAAGGTVVDYRFAVQKAWNFDRGGSECGIPFTPFARLHETGLAKEFTVTGEAFGHA</sequence>
<dbReference type="EMBL" id="JACHJH010000002">
    <property type="protein sequence ID" value="MBB4892430.1"/>
    <property type="molecule type" value="Genomic_DNA"/>
</dbReference>
<evidence type="ECO:0000313" key="2">
    <source>
        <dbReference type="Proteomes" id="UP000556084"/>
    </source>
</evidence>
<dbReference type="RefSeq" id="WP_184347434.1">
    <property type="nucleotide sequence ID" value="NZ_JACHJH010000002.1"/>
</dbReference>
<name>A0A7W7PL51_9ACTN</name>
<evidence type="ECO:0000313" key="1">
    <source>
        <dbReference type="EMBL" id="MBB4892430.1"/>
    </source>
</evidence>
<keyword evidence="2" id="KW-1185">Reference proteome</keyword>
<gene>
    <name evidence="1" type="ORF">FHS39_001441</name>
</gene>